<sequence>MNASLKSTVESALVALLAAASCLWFLISAADSADPAASRVALLALGLAASLAAHWAFMGILVKRSGRSLWLWLPLLVIFMPVGTAVLLALIVSSDKESALPGSAPSPEA</sequence>
<dbReference type="AlphaFoldDB" id="A0A840LKF2"/>
<evidence type="ECO:0000313" key="3">
    <source>
        <dbReference type="Proteomes" id="UP000562027"/>
    </source>
</evidence>
<accession>A0A840LKF2</accession>
<dbReference type="RefSeq" id="WP_184304006.1">
    <property type="nucleotide sequence ID" value="NZ_JACHLP010000011.1"/>
</dbReference>
<keyword evidence="3" id="KW-1185">Reference proteome</keyword>
<dbReference type="PROSITE" id="PS51257">
    <property type="entry name" value="PROKAR_LIPOPROTEIN"/>
    <property type="match status" value="1"/>
</dbReference>
<organism evidence="2 3">
    <name type="scientific">Roseateles oligotrophus</name>
    <dbReference type="NCBI Taxonomy" id="1769250"/>
    <lineage>
        <taxon>Bacteria</taxon>
        <taxon>Pseudomonadati</taxon>
        <taxon>Pseudomonadota</taxon>
        <taxon>Betaproteobacteria</taxon>
        <taxon>Burkholderiales</taxon>
        <taxon>Sphaerotilaceae</taxon>
        <taxon>Roseateles</taxon>
    </lineage>
</organism>
<protein>
    <submittedName>
        <fullName evidence="2">Uncharacterized protein</fullName>
    </submittedName>
</protein>
<evidence type="ECO:0000256" key="1">
    <source>
        <dbReference type="SAM" id="Phobius"/>
    </source>
</evidence>
<feature type="transmembrane region" description="Helical" evidence="1">
    <location>
        <begin position="69"/>
        <end position="92"/>
    </location>
</feature>
<dbReference type="Proteomes" id="UP000562027">
    <property type="component" value="Unassembled WGS sequence"/>
</dbReference>
<reference evidence="2 3" key="1">
    <citation type="submission" date="2020-08" db="EMBL/GenBank/DDBJ databases">
        <title>Functional genomics of gut bacteria from endangered species of beetles.</title>
        <authorList>
            <person name="Carlos-Shanley C."/>
        </authorList>
    </citation>
    <scope>NUCLEOTIDE SEQUENCE [LARGE SCALE GENOMIC DNA]</scope>
    <source>
        <strain evidence="2 3">S00239</strain>
    </source>
</reference>
<dbReference type="EMBL" id="JACHLP010000011">
    <property type="protein sequence ID" value="MBB4845757.1"/>
    <property type="molecule type" value="Genomic_DNA"/>
</dbReference>
<evidence type="ECO:0000313" key="2">
    <source>
        <dbReference type="EMBL" id="MBB4845757.1"/>
    </source>
</evidence>
<feature type="transmembrane region" description="Helical" evidence="1">
    <location>
        <begin position="42"/>
        <end position="62"/>
    </location>
</feature>
<keyword evidence="1" id="KW-1133">Transmembrane helix</keyword>
<gene>
    <name evidence="2" type="ORF">HNP55_004309</name>
</gene>
<proteinExistence type="predicted"/>
<comment type="caution">
    <text evidence="2">The sequence shown here is derived from an EMBL/GenBank/DDBJ whole genome shotgun (WGS) entry which is preliminary data.</text>
</comment>
<keyword evidence="1" id="KW-0472">Membrane</keyword>
<name>A0A840LKF2_9BURK</name>
<keyword evidence="1" id="KW-0812">Transmembrane</keyword>